<comment type="caution">
    <text evidence="1">The sequence shown here is derived from an EMBL/GenBank/DDBJ whole genome shotgun (WGS) entry which is preliminary data.</text>
</comment>
<name>A0ACC2UFT9_9FUNG</name>
<accession>A0ACC2UFT9</accession>
<dbReference type="EMBL" id="QTSX02000747">
    <property type="protein sequence ID" value="KAJ9085744.1"/>
    <property type="molecule type" value="Genomic_DNA"/>
</dbReference>
<keyword evidence="2" id="KW-1185">Reference proteome</keyword>
<sequence length="258" mass="29605">MFSAFPTSKFKSLFKFSVSEASNTKEPLQSPEAAPQITLTKTFTLKWQEISELNKENNSDCEVHLIRQANHKTIASILKRIYERTSQERLQLNSLIEHLASMPQLIQQIKDTHDNANLLKSKFSSLGDIIGKIECELAVSDLYEWENSQYESLEKFKQESSISHQKMLDLLARQLTEEQYQHGDKFARFQQQRNLLSDLETEGQPLLNNVDPSFDSFFEEDLTIQRNEISLSGNGKRASPTKPKVSNSLVADEEDYPD</sequence>
<evidence type="ECO:0000313" key="1">
    <source>
        <dbReference type="EMBL" id="KAJ9085744.1"/>
    </source>
</evidence>
<evidence type="ECO:0000313" key="2">
    <source>
        <dbReference type="Proteomes" id="UP001165960"/>
    </source>
</evidence>
<dbReference type="Proteomes" id="UP001165960">
    <property type="component" value="Unassembled WGS sequence"/>
</dbReference>
<proteinExistence type="predicted"/>
<organism evidence="1 2">
    <name type="scientific">Entomophthora muscae</name>
    <dbReference type="NCBI Taxonomy" id="34485"/>
    <lineage>
        <taxon>Eukaryota</taxon>
        <taxon>Fungi</taxon>
        <taxon>Fungi incertae sedis</taxon>
        <taxon>Zoopagomycota</taxon>
        <taxon>Entomophthoromycotina</taxon>
        <taxon>Entomophthoromycetes</taxon>
        <taxon>Entomophthorales</taxon>
        <taxon>Entomophthoraceae</taxon>
        <taxon>Entomophthora</taxon>
    </lineage>
</organism>
<gene>
    <name evidence="1" type="ORF">DSO57_1010973</name>
</gene>
<reference evidence="1" key="1">
    <citation type="submission" date="2022-04" db="EMBL/GenBank/DDBJ databases">
        <title>Genome of the entomopathogenic fungus Entomophthora muscae.</title>
        <authorList>
            <person name="Elya C."/>
            <person name="Lovett B.R."/>
            <person name="Lee E."/>
            <person name="Macias A.M."/>
            <person name="Hajek A.E."/>
            <person name="De Bivort B.L."/>
            <person name="Kasson M.T."/>
            <person name="De Fine Licht H.H."/>
            <person name="Stajich J.E."/>
        </authorList>
    </citation>
    <scope>NUCLEOTIDE SEQUENCE</scope>
    <source>
        <strain evidence="1">Berkeley</strain>
    </source>
</reference>
<protein>
    <submittedName>
        <fullName evidence="1">Uncharacterized protein</fullName>
    </submittedName>
</protein>